<reference evidence="1" key="1">
    <citation type="submission" date="2018-06" db="EMBL/GenBank/DDBJ databases">
        <authorList>
            <person name="Zhirakovskaya E."/>
        </authorList>
    </citation>
    <scope>NUCLEOTIDE SEQUENCE</scope>
</reference>
<organism evidence="1">
    <name type="scientific">hydrothermal vent metagenome</name>
    <dbReference type="NCBI Taxonomy" id="652676"/>
    <lineage>
        <taxon>unclassified sequences</taxon>
        <taxon>metagenomes</taxon>
        <taxon>ecological metagenomes</taxon>
    </lineage>
</organism>
<name>A0A3B0UVR0_9ZZZZ</name>
<dbReference type="AlphaFoldDB" id="A0A3B0UVR0"/>
<evidence type="ECO:0000313" key="1">
    <source>
        <dbReference type="EMBL" id="VAW32940.1"/>
    </source>
</evidence>
<protein>
    <submittedName>
        <fullName evidence="1">Uncharacterized protein</fullName>
    </submittedName>
</protein>
<accession>A0A3B0UVR0</accession>
<dbReference type="EMBL" id="UOEV01000074">
    <property type="protein sequence ID" value="VAW32940.1"/>
    <property type="molecule type" value="Genomic_DNA"/>
</dbReference>
<proteinExistence type="predicted"/>
<gene>
    <name evidence="1" type="ORF">MNBD_CPR01-366</name>
</gene>
<sequence>MNGQKSENCTECGGIKFEPDWVKAKKSITRNTSVQVTKTNPEFGEVTDRLTLSKWCPGGRATFHINKPGQWEMIKHAVDTDLADILGWEKAVDLQEKITKNVPNKKSGDATKLVEQHPQILKDIISQVDTDKLSKRDFESFSETLIELSDVLTSASAGFSEAFLSVIKKLPKQKQRALEDLDTLLKNWELNVITNVSQQVKNRLDTIDLFEERIADPKTLEINGDNSIHRILERAMWLIDEKYWLMISNKTIRTFIGKELSKSDKKKYGSKRPDFVCGTVGDRLIILELKRSAHELTVDDLNQLETYVTLADKYKTFSSYSAYLVGSKVNADLKARMKHRSNNFKILFYADIIEGVRGRYKDFLGSLN</sequence>